<feature type="region of interest" description="Disordered" evidence="1">
    <location>
        <begin position="41"/>
        <end position="148"/>
    </location>
</feature>
<gene>
    <name evidence="2" type="ORF">NDI89_05380</name>
</gene>
<evidence type="ECO:0000256" key="1">
    <source>
        <dbReference type="SAM" id="MobiDB-lite"/>
    </source>
</evidence>
<dbReference type="InterPro" id="IPR043833">
    <property type="entry name" value="DUF5810"/>
</dbReference>
<dbReference type="Proteomes" id="UP001154061">
    <property type="component" value="Unassembled WGS sequence"/>
</dbReference>
<protein>
    <submittedName>
        <fullName evidence="2">DUF5810 domain-containing protein</fullName>
    </submittedName>
</protein>
<feature type="compositionally biased region" description="Basic and acidic residues" evidence="1">
    <location>
        <begin position="70"/>
        <end position="79"/>
    </location>
</feature>
<organism evidence="2 3">
    <name type="scientific">Natrinema salsiterrestre</name>
    <dbReference type="NCBI Taxonomy" id="2950540"/>
    <lineage>
        <taxon>Archaea</taxon>
        <taxon>Methanobacteriati</taxon>
        <taxon>Methanobacteriota</taxon>
        <taxon>Stenosarchaea group</taxon>
        <taxon>Halobacteria</taxon>
        <taxon>Halobacteriales</taxon>
        <taxon>Natrialbaceae</taxon>
        <taxon>Natrinema</taxon>
    </lineage>
</organism>
<accession>A0A9Q4L1X3</accession>
<sequence>MGYACPVCDVEEADAVHLANHLAITASLGREEHREWLAEYAPDWGDRSPEELGEIVAPHAEEIDTPDFEDSGHGHERGRPGSLEEGIARQSSQPGRGAMTAEAEDVLREAAELTREMQSSSESDGDGDDDPVSSPDDADGDVDGNGNA</sequence>
<feature type="compositionally biased region" description="Acidic residues" evidence="1">
    <location>
        <begin position="123"/>
        <end position="142"/>
    </location>
</feature>
<dbReference type="AlphaFoldDB" id="A0A9Q4L1X3"/>
<evidence type="ECO:0000313" key="2">
    <source>
        <dbReference type="EMBL" id="MDF9745017.1"/>
    </source>
</evidence>
<evidence type="ECO:0000313" key="3">
    <source>
        <dbReference type="Proteomes" id="UP001154061"/>
    </source>
</evidence>
<comment type="caution">
    <text evidence="2">The sequence shown here is derived from an EMBL/GenBank/DDBJ whole genome shotgun (WGS) entry which is preliminary data.</text>
</comment>
<feature type="compositionally biased region" description="Basic and acidic residues" evidence="1">
    <location>
        <begin position="105"/>
        <end position="115"/>
    </location>
</feature>
<dbReference type="RefSeq" id="WP_277520476.1">
    <property type="nucleotide sequence ID" value="NZ_JAMQOT010000001.1"/>
</dbReference>
<name>A0A9Q4L1X3_9EURY</name>
<dbReference type="EMBL" id="JAMQOT010000001">
    <property type="protein sequence ID" value="MDF9745017.1"/>
    <property type="molecule type" value="Genomic_DNA"/>
</dbReference>
<dbReference type="Pfam" id="PF19126">
    <property type="entry name" value="DUF5810"/>
    <property type="match status" value="1"/>
</dbReference>
<keyword evidence="3" id="KW-1185">Reference proteome</keyword>
<proteinExistence type="predicted"/>
<reference evidence="2" key="1">
    <citation type="submission" date="2022-06" db="EMBL/GenBank/DDBJ databases">
        <title>Natrinema sp. a new haloarchaeum isolate from saline soil.</title>
        <authorList>
            <person name="Strakova D."/>
            <person name="Galisteo C."/>
            <person name="Sanchez-Porro C."/>
            <person name="Ventosa A."/>
        </authorList>
    </citation>
    <scope>NUCLEOTIDE SEQUENCE</scope>
    <source>
        <strain evidence="2">S1CR25-10</strain>
    </source>
</reference>